<keyword evidence="3" id="KW-1185">Reference proteome</keyword>
<keyword evidence="1" id="KW-0175">Coiled coil</keyword>
<dbReference type="AlphaFoldDB" id="A0A9C6WD75"/>
<feature type="transmembrane region" description="Helical" evidence="2">
    <location>
        <begin position="6"/>
        <end position="31"/>
    </location>
</feature>
<feature type="coiled-coil region" evidence="1">
    <location>
        <begin position="59"/>
        <end position="153"/>
    </location>
</feature>
<proteinExistence type="predicted"/>
<dbReference type="OrthoDB" id="7634477at2759"/>
<protein>
    <submittedName>
        <fullName evidence="4">Uncharacterized protein LOC100646201 isoform X1</fullName>
    </submittedName>
</protein>
<dbReference type="Gene3D" id="1.10.287.1490">
    <property type="match status" value="1"/>
</dbReference>
<dbReference type="GeneID" id="100646201"/>
<keyword evidence="2" id="KW-0812">Transmembrane</keyword>
<name>A0A9C6WD75_BOMTE</name>
<keyword evidence="2" id="KW-0472">Membrane</keyword>
<evidence type="ECO:0000313" key="4">
    <source>
        <dbReference type="RefSeq" id="XP_048267961.1"/>
    </source>
</evidence>
<feature type="transmembrane region" description="Helical" evidence="2">
    <location>
        <begin position="178"/>
        <end position="202"/>
    </location>
</feature>
<dbReference type="RefSeq" id="XP_048267961.1">
    <property type="nucleotide sequence ID" value="XM_048412004.1"/>
</dbReference>
<feature type="transmembrane region" description="Helical" evidence="2">
    <location>
        <begin position="222"/>
        <end position="241"/>
    </location>
</feature>
<reference evidence="4" key="1">
    <citation type="submission" date="2025-08" db="UniProtKB">
        <authorList>
            <consortium name="RefSeq"/>
        </authorList>
    </citation>
    <scope>IDENTIFICATION</scope>
</reference>
<keyword evidence="2" id="KW-1133">Transmembrane helix</keyword>
<evidence type="ECO:0000313" key="3">
    <source>
        <dbReference type="Proteomes" id="UP000835206"/>
    </source>
</evidence>
<gene>
    <name evidence="4" type="primary">LOC100646201</name>
</gene>
<accession>A0A9C6WD75</accession>
<sequence length="245" mass="29374">MWFILFAIFTFKLMCIFIFVIYCVVTFLLVMYNAQTEELRRCIVPQDTNLDVEFPTESRESVDDKLEVLTEKLTEKERVLQKSQCEIKNAEKALTDLENKTSSCRDRYRSLMIELKKDIRETEDEVRTLQNQISNLSIRREALRSEVLKQQEDYQKMLSGFSKELESKKTLFCTLLRNILFCLKIDFNYFNLALSIYSFWYREIKTPSRELFQFTMKNFIDFSVYIIIIFNQMFAVLPFILKNKN</sequence>
<dbReference type="Proteomes" id="UP000835206">
    <property type="component" value="Chromosome 14"/>
</dbReference>
<evidence type="ECO:0000256" key="2">
    <source>
        <dbReference type="SAM" id="Phobius"/>
    </source>
</evidence>
<organism evidence="3 4">
    <name type="scientific">Bombus terrestris</name>
    <name type="common">Buff-tailed bumblebee</name>
    <name type="synonym">Apis terrestris</name>
    <dbReference type="NCBI Taxonomy" id="30195"/>
    <lineage>
        <taxon>Eukaryota</taxon>
        <taxon>Metazoa</taxon>
        <taxon>Ecdysozoa</taxon>
        <taxon>Arthropoda</taxon>
        <taxon>Hexapoda</taxon>
        <taxon>Insecta</taxon>
        <taxon>Pterygota</taxon>
        <taxon>Neoptera</taxon>
        <taxon>Endopterygota</taxon>
        <taxon>Hymenoptera</taxon>
        <taxon>Apocrita</taxon>
        <taxon>Aculeata</taxon>
        <taxon>Apoidea</taxon>
        <taxon>Anthophila</taxon>
        <taxon>Apidae</taxon>
        <taxon>Bombus</taxon>
        <taxon>Bombus</taxon>
    </lineage>
</organism>
<evidence type="ECO:0000256" key="1">
    <source>
        <dbReference type="SAM" id="Coils"/>
    </source>
</evidence>